<dbReference type="InterPro" id="IPR050325">
    <property type="entry name" value="Prot/Nucl_acid_deglycase"/>
</dbReference>
<evidence type="ECO:0000256" key="2">
    <source>
        <dbReference type="ARBA" id="ARBA00023239"/>
    </source>
</evidence>
<dbReference type="AlphaFoldDB" id="A0A820A6W5"/>
<keyword evidence="2" id="KW-0456">Lyase</keyword>
<evidence type="ECO:0000313" key="7">
    <source>
        <dbReference type="Proteomes" id="UP000663842"/>
    </source>
</evidence>
<name>A0A820A6W5_9BILA</name>
<comment type="similarity">
    <text evidence="4">Belongs to the RFT1 family.</text>
</comment>
<dbReference type="GO" id="GO:0019243">
    <property type="term" value="P:methylglyoxal catabolic process to D-lactate via S-lactoyl-glutathione"/>
    <property type="evidence" value="ECO:0007669"/>
    <property type="project" value="TreeGrafter"/>
</dbReference>
<keyword evidence="1" id="KW-0346">Stress response</keyword>
<dbReference type="PANTHER" id="PTHR48094">
    <property type="entry name" value="PROTEIN/NUCLEIC ACID DEGLYCASE DJ-1-RELATED"/>
    <property type="match status" value="1"/>
</dbReference>
<organism evidence="6 7">
    <name type="scientific">Rotaria magnacalcarata</name>
    <dbReference type="NCBI Taxonomy" id="392030"/>
    <lineage>
        <taxon>Eukaryota</taxon>
        <taxon>Metazoa</taxon>
        <taxon>Spiralia</taxon>
        <taxon>Gnathifera</taxon>
        <taxon>Rotifera</taxon>
        <taxon>Eurotatoria</taxon>
        <taxon>Bdelloidea</taxon>
        <taxon>Philodinida</taxon>
        <taxon>Philodinidae</taxon>
        <taxon>Rotaria</taxon>
    </lineage>
</organism>
<dbReference type="GO" id="GO:0019172">
    <property type="term" value="F:glyoxalase III activity"/>
    <property type="evidence" value="ECO:0007669"/>
    <property type="project" value="TreeGrafter"/>
</dbReference>
<dbReference type="EMBL" id="CAJOBF010005791">
    <property type="protein sequence ID" value="CAF4186833.1"/>
    <property type="molecule type" value="Genomic_DNA"/>
</dbReference>
<feature type="transmembrane region" description="Helical" evidence="4">
    <location>
        <begin position="70"/>
        <end position="89"/>
    </location>
</feature>
<proteinExistence type="inferred from homology"/>
<dbReference type="GO" id="GO:0006488">
    <property type="term" value="P:dolichol-linked oligosaccharide biosynthetic process"/>
    <property type="evidence" value="ECO:0007669"/>
    <property type="project" value="InterPro"/>
</dbReference>
<evidence type="ECO:0000313" key="6">
    <source>
        <dbReference type="EMBL" id="CAF4186833.1"/>
    </source>
</evidence>
<evidence type="ECO:0000259" key="5">
    <source>
        <dbReference type="Pfam" id="PF01965"/>
    </source>
</evidence>
<comment type="subcellular location">
    <subcellularLocation>
        <location evidence="4">Endoplasmic reticulum membrane</location>
        <topology evidence="4">Multi-pass membrane protein</topology>
    </subcellularLocation>
</comment>
<comment type="similarity">
    <text evidence="3">Belongs to the peptidase C56 family. HSP31-like subfamily.</text>
</comment>
<feature type="transmembrane region" description="Helical" evidence="4">
    <location>
        <begin position="29"/>
        <end position="50"/>
    </location>
</feature>
<evidence type="ECO:0000256" key="4">
    <source>
        <dbReference type="RuleBase" id="RU365067"/>
    </source>
</evidence>
<evidence type="ECO:0000256" key="3">
    <source>
        <dbReference type="ARBA" id="ARBA00038493"/>
    </source>
</evidence>
<dbReference type="Proteomes" id="UP000663842">
    <property type="component" value="Unassembled WGS sequence"/>
</dbReference>
<dbReference type="InterPro" id="IPR029062">
    <property type="entry name" value="Class_I_gatase-like"/>
</dbReference>
<dbReference type="Pfam" id="PF04506">
    <property type="entry name" value="Rft-1"/>
    <property type="match status" value="1"/>
</dbReference>
<accession>A0A820A6W5</accession>
<keyword evidence="4" id="KW-0812">Transmembrane</keyword>
<comment type="caution">
    <text evidence="4">Lacks conserved residue(s) required for the propagation of feature annotation.</text>
</comment>
<dbReference type="Gene3D" id="3.40.50.880">
    <property type="match status" value="1"/>
</dbReference>
<keyword evidence="4" id="KW-1133">Transmembrane helix</keyword>
<dbReference type="InterPro" id="IPR007594">
    <property type="entry name" value="RFT1"/>
</dbReference>
<dbReference type="GO" id="GO:0005789">
    <property type="term" value="C:endoplasmic reticulum membrane"/>
    <property type="evidence" value="ECO:0007669"/>
    <property type="project" value="UniProtKB-SubCell"/>
</dbReference>
<feature type="domain" description="DJ-1/PfpI" evidence="5">
    <location>
        <begin position="184"/>
        <end position="241"/>
    </location>
</feature>
<dbReference type="PANTHER" id="PTHR48094:SF11">
    <property type="entry name" value="GLUTATHIONE-INDEPENDENT GLYOXALASE HSP31-RELATED"/>
    <property type="match status" value="1"/>
</dbReference>
<dbReference type="CDD" id="cd03141">
    <property type="entry name" value="GATase1_Hsp31_like"/>
    <property type="match status" value="1"/>
</dbReference>
<sequence>MLSYFIFFRIHQKEERRDERTVKLNASTLFNYLVRLIILISLLLITFIIPYSSTIINLFFGTNLLKNYNLILYVHLYLIKMLLNGINGITETFIQSVMSIQQTTQKILFVLTSHDIFPNGHPTGWCLPEAAHPYCVLENHFTIEWASPKGGHAPLDPSSVENFKDDVECKQFLSDNKAKQGYENTKKLTDINVNDYVALVYVGGHGPCFDLSEDKTSIKLAEEFWKQGKLVSAVCHGPAALG</sequence>
<comment type="function">
    <text evidence="4">Intramembrane glycolipid transporter that operates in the biosynthetic pathway of dolichol-linked oligosaccharides, the glycan precursors employed in protein asparagine (N)-glycosylation. The sequential addition of sugars to dolichol pyrophosphate produces dolichol-linked oligosaccharides containing fourteen sugars, including two GlcNAcs, nine mannoses and three glucoses. Once assembled, the oligosaccharide is transferred from the lipid to nascent proteins by oligosaccharyltransferases. The assembly of dolichol-linked oligosaccharides begins on the cytosolic side of the endoplasmic reticulum membrane and finishes in its lumen. RFT1 could mediate the translocation of the cytosolically oriented intermediate DolPP-GlcNAc2Man5, produced by ALG11, into the ER lumen where dolichol-linked oligosaccharides assembly continues. However, the intramembrane lipid transporter activity could not be confirmed in vitro.</text>
</comment>
<dbReference type="InterPro" id="IPR002818">
    <property type="entry name" value="DJ-1/PfpI"/>
</dbReference>
<dbReference type="Pfam" id="PF01965">
    <property type="entry name" value="DJ-1_PfpI"/>
    <property type="match status" value="1"/>
</dbReference>
<dbReference type="SUPFAM" id="SSF52317">
    <property type="entry name" value="Class I glutamine amidotransferase-like"/>
    <property type="match status" value="1"/>
</dbReference>
<evidence type="ECO:0000256" key="1">
    <source>
        <dbReference type="ARBA" id="ARBA00023016"/>
    </source>
</evidence>
<protein>
    <recommendedName>
        <fullName evidence="4">Protein RFT1 homolog</fullName>
    </recommendedName>
</protein>
<reference evidence="6" key="1">
    <citation type="submission" date="2021-02" db="EMBL/GenBank/DDBJ databases">
        <authorList>
            <person name="Nowell W R."/>
        </authorList>
    </citation>
    <scope>NUCLEOTIDE SEQUENCE</scope>
</reference>
<gene>
    <name evidence="6" type="ORF">UXM345_LOCUS27192</name>
</gene>
<comment type="caution">
    <text evidence="6">The sequence shown here is derived from an EMBL/GenBank/DDBJ whole genome shotgun (WGS) entry which is preliminary data.</text>
</comment>
<keyword evidence="4" id="KW-0472">Membrane</keyword>